<protein>
    <submittedName>
        <fullName evidence="1">Uncharacterized protein</fullName>
    </submittedName>
</protein>
<keyword evidence="2" id="KW-1185">Reference proteome</keyword>
<dbReference type="AlphaFoldDB" id="A0AAQ3SUC3"/>
<dbReference type="EMBL" id="CP144746">
    <property type="protein sequence ID" value="WVZ61052.1"/>
    <property type="molecule type" value="Genomic_DNA"/>
</dbReference>
<sequence length="152" mass="15930">MLKVCNRTIRVCLIWGRTDAPVTVTRTNKGGRCASATSGIRHPGMASLRKSEHVLGSFVIAGRAQAEAGSARAASASAAVPLRSSDTLAAMLSFAAGETPFSPMMDSSTASQRGLFSIATPPDSGTDESLENATWVVGRSEQHQHLACHHPI</sequence>
<accession>A0AAQ3SUC3</accession>
<dbReference type="EMBL" id="CP144746">
    <property type="protein sequence ID" value="WVZ61053.1"/>
    <property type="molecule type" value="Genomic_DNA"/>
</dbReference>
<evidence type="ECO:0000313" key="2">
    <source>
        <dbReference type="Proteomes" id="UP001341281"/>
    </source>
</evidence>
<name>A0AAQ3SUC3_PASNO</name>
<organism evidence="1 2">
    <name type="scientific">Paspalum notatum var. saurae</name>
    <dbReference type="NCBI Taxonomy" id="547442"/>
    <lineage>
        <taxon>Eukaryota</taxon>
        <taxon>Viridiplantae</taxon>
        <taxon>Streptophyta</taxon>
        <taxon>Embryophyta</taxon>
        <taxon>Tracheophyta</taxon>
        <taxon>Spermatophyta</taxon>
        <taxon>Magnoliopsida</taxon>
        <taxon>Liliopsida</taxon>
        <taxon>Poales</taxon>
        <taxon>Poaceae</taxon>
        <taxon>PACMAD clade</taxon>
        <taxon>Panicoideae</taxon>
        <taxon>Andropogonodae</taxon>
        <taxon>Paspaleae</taxon>
        <taxon>Paspalinae</taxon>
        <taxon>Paspalum</taxon>
    </lineage>
</organism>
<reference evidence="1 2" key="1">
    <citation type="submission" date="2024-02" db="EMBL/GenBank/DDBJ databases">
        <title>High-quality chromosome-scale genome assembly of Pensacola bahiagrass (Paspalum notatum Flugge var. saurae).</title>
        <authorList>
            <person name="Vega J.M."/>
            <person name="Podio M."/>
            <person name="Orjuela J."/>
            <person name="Siena L.A."/>
            <person name="Pessino S.C."/>
            <person name="Combes M.C."/>
            <person name="Mariac C."/>
            <person name="Albertini E."/>
            <person name="Pupilli F."/>
            <person name="Ortiz J.P.A."/>
            <person name="Leblanc O."/>
        </authorList>
    </citation>
    <scope>NUCLEOTIDE SEQUENCE [LARGE SCALE GENOMIC DNA]</scope>
    <source>
        <strain evidence="1">R1</strain>
        <tissue evidence="1">Leaf</tissue>
    </source>
</reference>
<gene>
    <name evidence="1" type="ORF">U9M48_010982</name>
</gene>
<dbReference type="Proteomes" id="UP001341281">
    <property type="component" value="Chromosome 02"/>
</dbReference>
<proteinExistence type="predicted"/>
<evidence type="ECO:0000313" key="1">
    <source>
        <dbReference type="EMBL" id="WVZ61053.1"/>
    </source>
</evidence>